<evidence type="ECO:0000313" key="2">
    <source>
        <dbReference type="EMBL" id="OQO89932.1"/>
    </source>
</evidence>
<sequence>MDSNDVAALLESAKLPEATVQLCLRGDLQAEWETLERKLSEAKQRGDRRLTGSAEEAALARQMRELEQQMESSTLTVLLRALPRKPWRKLVESHPPRKGNDADRMLGLDSSTFFDDLVAQCIVEPVLDAGQLEALLDKLTDAQFGKLSDAAWGLNRRDVNVPFSRTASRITTNSDGT</sequence>
<reference evidence="2 3" key="1">
    <citation type="submission" date="2017-02" db="EMBL/GenBank/DDBJ databases">
        <title>Draft genome of Saccharomonospora sp. 154.</title>
        <authorList>
            <person name="Alonso-Carmona G.S."/>
            <person name="De La Haba R."/>
            <person name="Vera-Gargallo B."/>
            <person name="Sandoval-Trujillo A.H."/>
            <person name="Ramirez-Duran N."/>
            <person name="Ventosa A."/>
        </authorList>
    </citation>
    <scope>NUCLEOTIDE SEQUENCE [LARGE SCALE GENOMIC DNA]</scope>
    <source>
        <strain evidence="2 3">LRS4.154</strain>
    </source>
</reference>
<dbReference type="Proteomes" id="UP000192591">
    <property type="component" value="Unassembled WGS sequence"/>
</dbReference>
<keyword evidence="3" id="KW-1185">Reference proteome</keyword>
<protein>
    <submittedName>
        <fullName evidence="2">Uncharacterized protein</fullName>
    </submittedName>
</protein>
<dbReference type="AlphaFoldDB" id="A0A1V8ZYH8"/>
<keyword evidence="1" id="KW-0175">Coiled coil</keyword>
<proteinExistence type="predicted"/>
<evidence type="ECO:0000256" key="1">
    <source>
        <dbReference type="SAM" id="Coils"/>
    </source>
</evidence>
<gene>
    <name evidence="2" type="ORF">B1813_19015</name>
</gene>
<dbReference type="STRING" id="1962155.B1813_19015"/>
<dbReference type="RefSeq" id="WP_081194210.1">
    <property type="nucleotide sequence ID" value="NZ_MWIH01000008.1"/>
</dbReference>
<feature type="coiled-coil region" evidence="1">
    <location>
        <begin position="25"/>
        <end position="76"/>
    </location>
</feature>
<organism evidence="2 3">
    <name type="scientific">Saccharomonospora piscinae</name>
    <dbReference type="NCBI Taxonomy" id="687388"/>
    <lineage>
        <taxon>Bacteria</taxon>
        <taxon>Bacillati</taxon>
        <taxon>Actinomycetota</taxon>
        <taxon>Actinomycetes</taxon>
        <taxon>Pseudonocardiales</taxon>
        <taxon>Pseudonocardiaceae</taxon>
        <taxon>Saccharomonospora</taxon>
    </lineage>
</organism>
<dbReference type="EMBL" id="MWIH01000008">
    <property type="protein sequence ID" value="OQO89932.1"/>
    <property type="molecule type" value="Genomic_DNA"/>
</dbReference>
<evidence type="ECO:0000313" key="3">
    <source>
        <dbReference type="Proteomes" id="UP000192591"/>
    </source>
</evidence>
<comment type="caution">
    <text evidence="2">The sequence shown here is derived from an EMBL/GenBank/DDBJ whole genome shotgun (WGS) entry which is preliminary data.</text>
</comment>
<name>A0A1V8ZYH8_SACPI</name>
<accession>A0A1V8ZYH8</accession>